<dbReference type="GO" id="GO:0098978">
    <property type="term" value="C:glutamatergic synapse"/>
    <property type="evidence" value="ECO:0007669"/>
    <property type="project" value="TreeGrafter"/>
</dbReference>
<keyword evidence="6" id="KW-0966">Cell projection</keyword>
<dbReference type="InterPro" id="IPR011011">
    <property type="entry name" value="Znf_FYVE_PHD"/>
</dbReference>
<keyword evidence="4" id="KW-0862">Zinc</keyword>
<reference evidence="10" key="1">
    <citation type="submission" date="2025-08" db="UniProtKB">
        <authorList>
            <consortium name="Ensembl"/>
        </authorList>
    </citation>
    <scope>IDENTIFICATION</scope>
</reference>
<feature type="region of interest" description="Disordered" evidence="8">
    <location>
        <begin position="1"/>
        <end position="109"/>
    </location>
</feature>
<dbReference type="InterPro" id="IPR052098">
    <property type="entry name" value="Presynaptic_Scaffold_Bsn/Pclo"/>
</dbReference>
<dbReference type="Gene3D" id="3.30.40.10">
    <property type="entry name" value="Zinc/RING finger domain, C3HC4 (zinc finger)"/>
    <property type="match status" value="1"/>
</dbReference>
<keyword evidence="11" id="KW-1185">Reference proteome</keyword>
<evidence type="ECO:0000256" key="4">
    <source>
        <dbReference type="ARBA" id="ARBA00022833"/>
    </source>
</evidence>
<sequence>MQRALGMDMTTAPRSKSQQQLHSPSLSPSHSPAKQTNAQAPAQSFPKLSQSQEQMNQGYTKPAAPPDVVRSSPQHSQAKPSPGEQRKTLGSSPAKTPAPSAHGIQDQAQEGLTGKLFGFGASLLNQASTLISVPAETVPQSQSSPGKASPKIIFSDASKEGGTKPQDAASIVPSRVESSPVHKHGKVEPVKPKEVPKVLCPLCKTELKVDSSQPSNYNTCTSCKKQVCNMCGFNPTPHLVEVRMHLLNIHLLSIHFLWREKKSLFDGRSGKLHTSCDKILKNIVYYYPAGCAYVMYLKYKWILLDFGPIPKLSHYYMILGYSSCNIHQ</sequence>
<dbReference type="GO" id="GO:0048788">
    <property type="term" value="C:cytoskeleton of presynaptic active zone"/>
    <property type="evidence" value="ECO:0007669"/>
    <property type="project" value="TreeGrafter"/>
</dbReference>
<evidence type="ECO:0000256" key="1">
    <source>
        <dbReference type="ARBA" id="ARBA00022723"/>
    </source>
</evidence>
<feature type="compositionally biased region" description="Polar residues" evidence="8">
    <location>
        <begin position="33"/>
        <end position="59"/>
    </location>
</feature>
<keyword evidence="1" id="KW-0479">Metal-binding</keyword>
<organism evidence="10 11">
    <name type="scientific">Leptobrachium leishanense</name>
    <name type="common">Leishan spiny toad</name>
    <dbReference type="NCBI Taxonomy" id="445787"/>
    <lineage>
        <taxon>Eukaryota</taxon>
        <taxon>Metazoa</taxon>
        <taxon>Chordata</taxon>
        <taxon>Craniata</taxon>
        <taxon>Vertebrata</taxon>
        <taxon>Euteleostomi</taxon>
        <taxon>Amphibia</taxon>
        <taxon>Batrachia</taxon>
        <taxon>Anura</taxon>
        <taxon>Pelobatoidea</taxon>
        <taxon>Megophryidae</taxon>
        <taxon>Leptobrachium</taxon>
    </lineage>
</organism>
<accession>A0A8C5QC90</accession>
<dbReference type="GO" id="GO:0035418">
    <property type="term" value="P:protein localization to synapse"/>
    <property type="evidence" value="ECO:0007669"/>
    <property type="project" value="TreeGrafter"/>
</dbReference>
<evidence type="ECO:0000256" key="3">
    <source>
        <dbReference type="ARBA" id="ARBA00022771"/>
    </source>
</evidence>
<evidence type="ECO:0000256" key="6">
    <source>
        <dbReference type="ARBA" id="ARBA00023273"/>
    </source>
</evidence>
<keyword evidence="5" id="KW-0770">Synapse</keyword>
<evidence type="ECO:0000256" key="5">
    <source>
        <dbReference type="ARBA" id="ARBA00023018"/>
    </source>
</evidence>
<feature type="compositionally biased region" description="Low complexity" evidence="8">
    <location>
        <begin position="17"/>
        <end position="32"/>
    </location>
</feature>
<dbReference type="AlphaFoldDB" id="A0A8C5QC90"/>
<evidence type="ECO:0000313" key="11">
    <source>
        <dbReference type="Proteomes" id="UP000694569"/>
    </source>
</evidence>
<dbReference type="OrthoDB" id="10059918at2759"/>
<dbReference type="Ensembl" id="ENSLLET00000036982.1">
    <property type="protein sequence ID" value="ENSLLEP00000035627.1"/>
    <property type="gene ID" value="ENSLLEG00000022535.1"/>
</dbReference>
<dbReference type="PANTHER" id="PTHR14113:SF13">
    <property type="match status" value="1"/>
</dbReference>
<dbReference type="Proteomes" id="UP000694569">
    <property type="component" value="Unplaced"/>
</dbReference>
<evidence type="ECO:0000256" key="7">
    <source>
        <dbReference type="ARBA" id="ARBA00034101"/>
    </source>
</evidence>
<feature type="region of interest" description="Disordered" evidence="8">
    <location>
        <begin position="136"/>
        <end position="187"/>
    </location>
</feature>
<dbReference type="InterPro" id="IPR008899">
    <property type="entry name" value="Znf_piccolo"/>
</dbReference>
<keyword evidence="3" id="KW-0863">Zinc-finger</keyword>
<dbReference type="GO" id="GO:0098882">
    <property type="term" value="F:structural constituent of presynaptic active zone"/>
    <property type="evidence" value="ECO:0007669"/>
    <property type="project" value="TreeGrafter"/>
</dbReference>
<reference evidence="10" key="2">
    <citation type="submission" date="2025-09" db="UniProtKB">
        <authorList>
            <consortium name="Ensembl"/>
        </authorList>
    </citation>
    <scope>IDENTIFICATION</scope>
</reference>
<dbReference type="PANTHER" id="PTHR14113">
    <property type="entry name" value="PICCOLO/BASSOON"/>
    <property type="match status" value="1"/>
</dbReference>
<comment type="subcellular location">
    <subcellularLocation>
        <location evidence="7">Presynaptic active zone</location>
    </subcellularLocation>
</comment>
<proteinExistence type="predicted"/>
<dbReference type="GO" id="GO:0008270">
    <property type="term" value="F:zinc ion binding"/>
    <property type="evidence" value="ECO:0007669"/>
    <property type="project" value="UniProtKB-KW"/>
</dbReference>
<evidence type="ECO:0000313" key="10">
    <source>
        <dbReference type="Ensembl" id="ENSLLEP00000035627.1"/>
    </source>
</evidence>
<protein>
    <recommendedName>
        <fullName evidence="9">Zinc finger piccolo-type domain-containing protein</fullName>
    </recommendedName>
</protein>
<dbReference type="GeneTree" id="ENSGT00620000087961"/>
<dbReference type="GO" id="GO:0098982">
    <property type="term" value="C:GABA-ergic synapse"/>
    <property type="evidence" value="ECO:0007669"/>
    <property type="project" value="TreeGrafter"/>
</dbReference>
<dbReference type="GO" id="GO:0030424">
    <property type="term" value="C:axon"/>
    <property type="evidence" value="ECO:0007669"/>
    <property type="project" value="TreeGrafter"/>
</dbReference>
<evidence type="ECO:0000256" key="8">
    <source>
        <dbReference type="SAM" id="MobiDB-lite"/>
    </source>
</evidence>
<feature type="domain" description="Zinc finger piccolo-type" evidence="9">
    <location>
        <begin position="199"/>
        <end position="243"/>
    </location>
</feature>
<keyword evidence="2" id="KW-0677">Repeat</keyword>
<dbReference type="InterPro" id="IPR013083">
    <property type="entry name" value="Znf_RING/FYVE/PHD"/>
</dbReference>
<dbReference type="SUPFAM" id="SSF57903">
    <property type="entry name" value="FYVE/PHD zinc finger"/>
    <property type="match status" value="1"/>
</dbReference>
<evidence type="ECO:0000256" key="2">
    <source>
        <dbReference type="ARBA" id="ARBA00022737"/>
    </source>
</evidence>
<evidence type="ECO:0000259" key="9">
    <source>
        <dbReference type="Pfam" id="PF05715"/>
    </source>
</evidence>
<dbReference type="GO" id="GO:1904071">
    <property type="term" value="P:presynaptic active zone assembly"/>
    <property type="evidence" value="ECO:0007669"/>
    <property type="project" value="TreeGrafter"/>
</dbReference>
<dbReference type="Pfam" id="PF05715">
    <property type="entry name" value="zf-piccolo"/>
    <property type="match status" value="1"/>
</dbReference>
<name>A0A8C5QC90_9ANUR</name>